<dbReference type="EMBL" id="KL142379">
    <property type="protein sequence ID" value="KDR76310.1"/>
    <property type="molecule type" value="Genomic_DNA"/>
</dbReference>
<keyword evidence="2" id="KW-1185">Reference proteome</keyword>
<dbReference type="Proteomes" id="UP000027222">
    <property type="component" value="Unassembled WGS sequence"/>
</dbReference>
<proteinExistence type="predicted"/>
<reference evidence="2" key="1">
    <citation type="journal article" date="2014" name="Proc. Natl. Acad. Sci. U.S.A.">
        <title>Extensive sampling of basidiomycete genomes demonstrates inadequacy of the white-rot/brown-rot paradigm for wood decay fungi.</title>
        <authorList>
            <person name="Riley R."/>
            <person name="Salamov A.A."/>
            <person name="Brown D.W."/>
            <person name="Nagy L.G."/>
            <person name="Floudas D."/>
            <person name="Held B.W."/>
            <person name="Levasseur A."/>
            <person name="Lombard V."/>
            <person name="Morin E."/>
            <person name="Otillar R."/>
            <person name="Lindquist E.A."/>
            <person name="Sun H."/>
            <person name="LaButti K.M."/>
            <person name="Schmutz J."/>
            <person name="Jabbour D."/>
            <person name="Luo H."/>
            <person name="Baker S.E."/>
            <person name="Pisabarro A.G."/>
            <person name="Walton J.D."/>
            <person name="Blanchette R.A."/>
            <person name="Henrissat B."/>
            <person name="Martin F."/>
            <person name="Cullen D."/>
            <person name="Hibbett D.S."/>
            <person name="Grigoriev I.V."/>
        </authorList>
    </citation>
    <scope>NUCLEOTIDE SEQUENCE [LARGE SCALE GENOMIC DNA]</scope>
    <source>
        <strain evidence="2">CBS 339.88</strain>
    </source>
</reference>
<evidence type="ECO:0000313" key="2">
    <source>
        <dbReference type="Proteomes" id="UP000027222"/>
    </source>
</evidence>
<evidence type="ECO:0000313" key="1">
    <source>
        <dbReference type="EMBL" id="KDR76310.1"/>
    </source>
</evidence>
<gene>
    <name evidence="1" type="ORF">GALMADRAFT_247670</name>
</gene>
<sequence>MNSFVVSASLILGMYCTISYNSFGSVLDHQRLTGMLSSALDRVHLKARFSHARRSDVFSRLSVHIQLFVGDRPFGR</sequence>
<dbReference type="AlphaFoldDB" id="A0A067SZE2"/>
<name>A0A067SZE2_GALM3</name>
<accession>A0A067SZE2</accession>
<organism evidence="1 2">
    <name type="scientific">Galerina marginata (strain CBS 339.88)</name>
    <dbReference type="NCBI Taxonomy" id="685588"/>
    <lineage>
        <taxon>Eukaryota</taxon>
        <taxon>Fungi</taxon>
        <taxon>Dikarya</taxon>
        <taxon>Basidiomycota</taxon>
        <taxon>Agaricomycotina</taxon>
        <taxon>Agaricomycetes</taxon>
        <taxon>Agaricomycetidae</taxon>
        <taxon>Agaricales</taxon>
        <taxon>Agaricineae</taxon>
        <taxon>Strophariaceae</taxon>
        <taxon>Galerina</taxon>
    </lineage>
</organism>
<protein>
    <submittedName>
        <fullName evidence="1">Uncharacterized protein</fullName>
    </submittedName>
</protein>
<dbReference type="HOGENOM" id="CLU_2654650_0_0_1"/>